<sequence>MLAVRVQKVVVTAAARQLLNSAYQFNEPVRFIANRLNEGDAEYQEKALEVRLDNHLNAGETALLLEVEVRESLRHLA</sequence>
<organism evidence="1 2">
    <name type="scientific">Deinococcus antarcticus</name>
    <dbReference type="NCBI Taxonomy" id="1298767"/>
    <lineage>
        <taxon>Bacteria</taxon>
        <taxon>Thermotogati</taxon>
        <taxon>Deinococcota</taxon>
        <taxon>Deinococci</taxon>
        <taxon>Deinococcales</taxon>
        <taxon>Deinococcaceae</taxon>
        <taxon>Deinococcus</taxon>
    </lineage>
</organism>
<proteinExistence type="predicted"/>
<keyword evidence="2" id="KW-1185">Reference proteome</keyword>
<protein>
    <submittedName>
        <fullName evidence="1">Uncharacterized protein</fullName>
    </submittedName>
</protein>
<dbReference type="Proteomes" id="UP001595748">
    <property type="component" value="Unassembled WGS sequence"/>
</dbReference>
<dbReference type="RefSeq" id="WP_380076269.1">
    <property type="nucleotide sequence ID" value="NZ_JBHRZF010000044.1"/>
</dbReference>
<reference evidence="2" key="1">
    <citation type="journal article" date="2019" name="Int. J. Syst. Evol. Microbiol.">
        <title>The Global Catalogue of Microorganisms (GCM) 10K type strain sequencing project: providing services to taxonomists for standard genome sequencing and annotation.</title>
        <authorList>
            <consortium name="The Broad Institute Genomics Platform"/>
            <consortium name="The Broad Institute Genome Sequencing Center for Infectious Disease"/>
            <person name="Wu L."/>
            <person name="Ma J."/>
        </authorList>
    </citation>
    <scope>NUCLEOTIDE SEQUENCE [LARGE SCALE GENOMIC DNA]</scope>
    <source>
        <strain evidence="2">CCTCC AB 2013263</strain>
    </source>
</reference>
<name>A0ABV8A3V4_9DEIO</name>
<evidence type="ECO:0000313" key="2">
    <source>
        <dbReference type="Proteomes" id="UP001595748"/>
    </source>
</evidence>
<accession>A0ABV8A3V4</accession>
<dbReference type="EMBL" id="JBHRZF010000044">
    <property type="protein sequence ID" value="MFC3860119.1"/>
    <property type="molecule type" value="Genomic_DNA"/>
</dbReference>
<gene>
    <name evidence="1" type="ORF">ACFOPQ_04990</name>
</gene>
<evidence type="ECO:0000313" key="1">
    <source>
        <dbReference type="EMBL" id="MFC3860119.1"/>
    </source>
</evidence>
<comment type="caution">
    <text evidence="1">The sequence shown here is derived from an EMBL/GenBank/DDBJ whole genome shotgun (WGS) entry which is preliminary data.</text>
</comment>